<dbReference type="GO" id="GO:0046503">
    <property type="term" value="P:glycerolipid catabolic process"/>
    <property type="evidence" value="ECO:0007669"/>
    <property type="project" value="TreeGrafter"/>
</dbReference>
<dbReference type="PANTHER" id="PTHR43433">
    <property type="entry name" value="HYDROLASE, ALPHA/BETA FOLD FAMILY PROTEIN"/>
    <property type="match status" value="1"/>
</dbReference>
<dbReference type="InterPro" id="IPR029058">
    <property type="entry name" value="AB_hydrolase_fold"/>
</dbReference>
<feature type="domain" description="AB hydrolase-1" evidence="1">
    <location>
        <begin position="38"/>
        <end position="287"/>
    </location>
</feature>
<dbReference type="Pfam" id="PF00561">
    <property type="entry name" value="Abhydrolase_1"/>
    <property type="match status" value="1"/>
</dbReference>
<dbReference type="OrthoDB" id="9773293at2"/>
<accession>A0A5B9EEQ6</accession>
<dbReference type="RefSeq" id="WP_147649958.1">
    <property type="nucleotide sequence ID" value="NZ_CP042806.1"/>
</dbReference>
<protein>
    <submittedName>
        <fullName evidence="2">Alpha/beta hydrolase</fullName>
    </submittedName>
</protein>
<name>A0A5B9EEQ6_9BACT</name>
<evidence type="ECO:0000313" key="3">
    <source>
        <dbReference type="Proteomes" id="UP000321820"/>
    </source>
</evidence>
<reference evidence="2 3" key="1">
    <citation type="submission" date="2019-08" db="EMBL/GenBank/DDBJ databases">
        <title>Complete genome sequence of Terriglobus albidus strain ORNL.</title>
        <authorList>
            <person name="Podar M."/>
        </authorList>
    </citation>
    <scope>NUCLEOTIDE SEQUENCE [LARGE SCALE GENOMIC DNA]</scope>
    <source>
        <strain evidence="2 3">ORNL</strain>
    </source>
</reference>
<proteinExistence type="predicted"/>
<dbReference type="EMBL" id="CP042806">
    <property type="protein sequence ID" value="QEE30653.1"/>
    <property type="molecule type" value="Genomic_DNA"/>
</dbReference>
<evidence type="ECO:0000259" key="1">
    <source>
        <dbReference type="Pfam" id="PF00561"/>
    </source>
</evidence>
<dbReference type="InterPro" id="IPR050471">
    <property type="entry name" value="AB_hydrolase"/>
</dbReference>
<dbReference type="Gene3D" id="3.40.50.1820">
    <property type="entry name" value="alpha/beta hydrolase"/>
    <property type="match status" value="1"/>
</dbReference>
<dbReference type="InterPro" id="IPR000073">
    <property type="entry name" value="AB_hydrolase_1"/>
</dbReference>
<evidence type="ECO:0000313" key="2">
    <source>
        <dbReference type="EMBL" id="QEE30653.1"/>
    </source>
</evidence>
<dbReference type="SUPFAM" id="SSF53474">
    <property type="entry name" value="alpha/beta-Hydrolases"/>
    <property type="match status" value="1"/>
</dbReference>
<dbReference type="Proteomes" id="UP000321820">
    <property type="component" value="Chromosome"/>
</dbReference>
<dbReference type="KEGG" id="talb:FTW19_23270"/>
<keyword evidence="2" id="KW-0378">Hydrolase</keyword>
<keyword evidence="3" id="KW-1185">Reference proteome</keyword>
<dbReference type="PANTHER" id="PTHR43433:SF5">
    <property type="entry name" value="AB HYDROLASE-1 DOMAIN-CONTAINING PROTEIN"/>
    <property type="match status" value="1"/>
</dbReference>
<dbReference type="PRINTS" id="PR00111">
    <property type="entry name" value="ABHYDROLASE"/>
</dbReference>
<sequence>MLVAANRFGASTVDAIAKQVGPAGIDIAYQRLGDPLAPAVLLIMGVAAQSIHWPDGFCNALLDCGLQVIRFDNRDAGLSTHFSDAAVPDLPAVLAGDLSSVSYTLSDMAADAIGLLDVLDIEKAHVVGASMGGQIAQTMAIEHPQRVHSLCSMMSTTGNMAVGQPAPEVLRDLFSGAPAETREQVIEQYLRAMRIVGSPGYPVDEGEVAARAGLAYDRSHDRVATARQAVATVASGDRTERLRLLQVPALVIHGPADRMCDVSGGRATADAISGAKLVLIEGMGHNLPPGLRLQLAAQITEFVWHVERVSLR</sequence>
<organism evidence="2 3">
    <name type="scientific">Terriglobus albidus</name>
    <dbReference type="NCBI Taxonomy" id="1592106"/>
    <lineage>
        <taxon>Bacteria</taxon>
        <taxon>Pseudomonadati</taxon>
        <taxon>Acidobacteriota</taxon>
        <taxon>Terriglobia</taxon>
        <taxon>Terriglobales</taxon>
        <taxon>Acidobacteriaceae</taxon>
        <taxon>Terriglobus</taxon>
    </lineage>
</organism>
<dbReference type="GO" id="GO:0004806">
    <property type="term" value="F:triacylglycerol lipase activity"/>
    <property type="evidence" value="ECO:0007669"/>
    <property type="project" value="TreeGrafter"/>
</dbReference>
<dbReference type="AlphaFoldDB" id="A0A5B9EEQ6"/>
<gene>
    <name evidence="2" type="ORF">FTW19_23270</name>
</gene>